<proteinExistence type="predicted"/>
<evidence type="ECO:0000256" key="1">
    <source>
        <dbReference type="ARBA" id="ARBA00004533"/>
    </source>
</evidence>
<keyword evidence="4 7" id="KW-0808">Transferase</keyword>
<evidence type="ECO:0000256" key="3">
    <source>
        <dbReference type="ARBA" id="ARBA00022519"/>
    </source>
</evidence>
<dbReference type="EMBL" id="VZPB01000019">
    <property type="protein sequence ID" value="KAB0583025.1"/>
    <property type="molecule type" value="Genomic_DNA"/>
</dbReference>
<keyword evidence="8" id="KW-1185">Reference proteome</keyword>
<dbReference type="PIRSF" id="PIRSF026649">
    <property type="entry name" value="MsbB"/>
    <property type="match status" value="1"/>
</dbReference>
<gene>
    <name evidence="7" type="ORF">F7Q92_09845</name>
</gene>
<protein>
    <submittedName>
        <fullName evidence="7">Lysophospholipid acyltransferase family protein</fullName>
    </submittedName>
</protein>
<keyword evidence="5" id="KW-0472">Membrane</keyword>
<evidence type="ECO:0000313" key="8">
    <source>
        <dbReference type="Proteomes" id="UP000430120"/>
    </source>
</evidence>
<keyword evidence="6 7" id="KW-0012">Acyltransferase</keyword>
<name>A0A643FD97_IDEDE</name>
<dbReference type="GO" id="GO:0005886">
    <property type="term" value="C:plasma membrane"/>
    <property type="evidence" value="ECO:0007669"/>
    <property type="project" value="UniProtKB-SubCell"/>
</dbReference>
<evidence type="ECO:0000256" key="6">
    <source>
        <dbReference type="ARBA" id="ARBA00023315"/>
    </source>
</evidence>
<comment type="caution">
    <text evidence="7">The sequence shown here is derived from an EMBL/GenBank/DDBJ whole genome shotgun (WGS) entry which is preliminary data.</text>
</comment>
<organism evidence="7 8">
    <name type="scientific">Ideonella dechloratans</name>
    <dbReference type="NCBI Taxonomy" id="36863"/>
    <lineage>
        <taxon>Bacteria</taxon>
        <taxon>Pseudomonadati</taxon>
        <taxon>Pseudomonadota</taxon>
        <taxon>Betaproteobacteria</taxon>
        <taxon>Burkholderiales</taxon>
        <taxon>Sphaerotilaceae</taxon>
        <taxon>Ideonella</taxon>
    </lineage>
</organism>
<evidence type="ECO:0000313" key="7">
    <source>
        <dbReference type="EMBL" id="KAB0583025.1"/>
    </source>
</evidence>
<dbReference type="NCBIfam" id="NF006487">
    <property type="entry name" value="PRK08905.1"/>
    <property type="match status" value="1"/>
</dbReference>
<dbReference type="PANTHER" id="PTHR30606">
    <property type="entry name" value="LIPID A BIOSYNTHESIS LAUROYL ACYLTRANSFERASE"/>
    <property type="match status" value="1"/>
</dbReference>
<dbReference type="Pfam" id="PF03279">
    <property type="entry name" value="Lip_A_acyltrans"/>
    <property type="match status" value="1"/>
</dbReference>
<accession>A0A643FD97</accession>
<evidence type="ECO:0000256" key="4">
    <source>
        <dbReference type="ARBA" id="ARBA00022679"/>
    </source>
</evidence>
<keyword evidence="2" id="KW-1003">Cell membrane</keyword>
<dbReference type="InterPro" id="IPR004960">
    <property type="entry name" value="LipA_acyltrans"/>
</dbReference>
<dbReference type="AlphaFoldDB" id="A0A643FD97"/>
<dbReference type="Proteomes" id="UP000430120">
    <property type="component" value="Unassembled WGS sequence"/>
</dbReference>
<reference evidence="7 8" key="1">
    <citation type="submission" date="2019-09" db="EMBL/GenBank/DDBJ databases">
        <title>Draft genome sequences of 48 bacterial type strains from the CCUG.</title>
        <authorList>
            <person name="Tunovic T."/>
            <person name="Pineiro-Iglesias B."/>
            <person name="Unosson C."/>
            <person name="Inganas E."/>
            <person name="Ohlen M."/>
            <person name="Cardew S."/>
            <person name="Jensie-Markopoulos S."/>
            <person name="Salva-Serra F."/>
            <person name="Jaen-Luchoro D."/>
            <person name="Karlsson R."/>
            <person name="Svensson-Stadler L."/>
            <person name="Chun J."/>
            <person name="Moore E."/>
        </authorList>
    </citation>
    <scope>NUCLEOTIDE SEQUENCE [LARGE SCALE GENOMIC DNA]</scope>
    <source>
        <strain evidence="7 8">CCUG 30977</strain>
    </source>
</reference>
<sequence>MMLLLRWVAHWPLGLVQFCGAVLGWIVWAASPSYRRRLAANARQAGLTPAQARAAVAQAGRMSAEVPWLWFRTADRPLGALIQWDGEELVEQAIQAGKGLLLLTPHLGAFEFAARGYAERYGQRQPITVLYRPARQAMLAQWQTYSRTAPGMQAAPANLSGVRQMLRALRKGETVGLLPDQVPPDGQGVWVPYFGRTAYTMTLAARLAQQTGCAVVLTWCERLPGGQGFAIHYRPLPQPLPDSGEEASAALVNQAMEWVIGHCPDQYLWGYNRYKQPRRVEASAGEAKA</sequence>
<dbReference type="GO" id="GO:0016746">
    <property type="term" value="F:acyltransferase activity"/>
    <property type="evidence" value="ECO:0007669"/>
    <property type="project" value="UniProtKB-KW"/>
</dbReference>
<keyword evidence="3" id="KW-0997">Cell inner membrane</keyword>
<dbReference type="CDD" id="cd07984">
    <property type="entry name" value="LPLAT_LABLAT-like"/>
    <property type="match status" value="1"/>
</dbReference>
<dbReference type="PANTHER" id="PTHR30606:SF10">
    <property type="entry name" value="PHOSPHATIDYLINOSITOL MANNOSIDE ACYLTRANSFERASE"/>
    <property type="match status" value="1"/>
</dbReference>
<comment type="subcellular location">
    <subcellularLocation>
        <location evidence="1">Cell inner membrane</location>
    </subcellularLocation>
</comment>
<evidence type="ECO:0000256" key="5">
    <source>
        <dbReference type="ARBA" id="ARBA00023136"/>
    </source>
</evidence>
<dbReference type="GO" id="GO:0009247">
    <property type="term" value="P:glycolipid biosynthetic process"/>
    <property type="evidence" value="ECO:0007669"/>
    <property type="project" value="UniProtKB-ARBA"/>
</dbReference>
<evidence type="ECO:0000256" key="2">
    <source>
        <dbReference type="ARBA" id="ARBA00022475"/>
    </source>
</evidence>
<dbReference type="RefSeq" id="WP_151123977.1">
    <property type="nucleotide sequence ID" value="NZ_CP088081.1"/>
</dbReference>
<dbReference type="OrthoDB" id="8524027at2"/>